<dbReference type="EMBL" id="NBXE01000035">
    <property type="protein sequence ID" value="RFA24836.1"/>
    <property type="molecule type" value="Genomic_DNA"/>
</dbReference>
<dbReference type="OrthoDB" id="5122829at2"/>
<dbReference type="AlphaFoldDB" id="A0A3E0W6B0"/>
<reference evidence="2 3" key="1">
    <citation type="submission" date="2017-04" db="EMBL/GenBank/DDBJ databases">
        <title>Comparative genome analysis of Subtercola boreus.</title>
        <authorList>
            <person name="Cho Y.-J."/>
            <person name="Cho A."/>
            <person name="Kim O.-S."/>
            <person name="Lee J.-I."/>
        </authorList>
    </citation>
    <scope>NUCLEOTIDE SEQUENCE [LARGE SCALE GENOMIC DNA]</scope>
    <source>
        <strain evidence="2 3">P28004</strain>
    </source>
</reference>
<organism evidence="2 3">
    <name type="scientific">Subtercola boreus</name>
    <dbReference type="NCBI Taxonomy" id="120213"/>
    <lineage>
        <taxon>Bacteria</taxon>
        <taxon>Bacillati</taxon>
        <taxon>Actinomycetota</taxon>
        <taxon>Actinomycetes</taxon>
        <taxon>Micrococcales</taxon>
        <taxon>Microbacteriaceae</taxon>
        <taxon>Subtercola</taxon>
    </lineage>
</organism>
<evidence type="ECO:0000313" key="3">
    <source>
        <dbReference type="Proteomes" id="UP000257080"/>
    </source>
</evidence>
<evidence type="ECO:0000256" key="1">
    <source>
        <dbReference type="SAM" id="MobiDB-lite"/>
    </source>
</evidence>
<comment type="caution">
    <text evidence="2">The sequence shown here is derived from an EMBL/GenBank/DDBJ whole genome shotgun (WGS) entry which is preliminary data.</text>
</comment>
<feature type="region of interest" description="Disordered" evidence="1">
    <location>
        <begin position="1"/>
        <end position="20"/>
    </location>
</feature>
<gene>
    <name evidence="2" type="ORF">B7R25_14775</name>
</gene>
<proteinExistence type="predicted"/>
<dbReference type="Proteomes" id="UP000257080">
    <property type="component" value="Unassembled WGS sequence"/>
</dbReference>
<accession>A0A3E0W6B0</accession>
<protein>
    <submittedName>
        <fullName evidence="2">Uncharacterized protein</fullName>
    </submittedName>
</protein>
<dbReference type="RefSeq" id="WP_116419737.1">
    <property type="nucleotide sequence ID" value="NZ_NBXC01000030.1"/>
</dbReference>
<name>A0A3E0W6B0_9MICO</name>
<sequence>MAENGEQTAPIMAGSDDASNEEKTVGILAQVRQDHAGQPLALVLLNLRQRFEQAMVEVDDISLARMAHDISDA</sequence>
<evidence type="ECO:0000313" key="2">
    <source>
        <dbReference type="EMBL" id="RFA24836.1"/>
    </source>
</evidence>